<feature type="transmembrane region" description="Helical" evidence="5">
    <location>
        <begin position="182"/>
        <end position="212"/>
    </location>
</feature>
<feature type="transmembrane region" description="Helical" evidence="5">
    <location>
        <begin position="110"/>
        <end position="136"/>
    </location>
</feature>
<reference evidence="7 8" key="1">
    <citation type="submission" date="2020-08" db="EMBL/GenBank/DDBJ databases">
        <title>Genomic Encyclopedia of Type Strains, Phase IV (KMG-IV): sequencing the most valuable type-strain genomes for metagenomic binning, comparative biology and taxonomic classification.</title>
        <authorList>
            <person name="Goeker M."/>
        </authorList>
    </citation>
    <scope>NUCLEOTIDE SEQUENCE [LARGE SCALE GENOMIC DNA]</scope>
    <source>
        <strain evidence="7 8">DSM 106146</strain>
    </source>
</reference>
<gene>
    <name evidence="7" type="ORF">HNP82_003537</name>
</gene>
<keyword evidence="3 5" id="KW-1133">Transmembrane helix</keyword>
<evidence type="ECO:0000313" key="8">
    <source>
        <dbReference type="Proteomes" id="UP000543642"/>
    </source>
</evidence>
<protein>
    <submittedName>
        <fullName evidence="7">O-antigen ligase</fullName>
    </submittedName>
</protein>
<evidence type="ECO:0000256" key="5">
    <source>
        <dbReference type="SAM" id="Phobius"/>
    </source>
</evidence>
<evidence type="ECO:0000259" key="6">
    <source>
        <dbReference type="Pfam" id="PF04932"/>
    </source>
</evidence>
<feature type="transmembrane region" description="Helical" evidence="5">
    <location>
        <begin position="224"/>
        <end position="249"/>
    </location>
</feature>
<dbReference type="AlphaFoldDB" id="A0A7W8M6Q9"/>
<evidence type="ECO:0000256" key="2">
    <source>
        <dbReference type="ARBA" id="ARBA00022692"/>
    </source>
</evidence>
<comment type="caution">
    <text evidence="7">The sequence shown here is derived from an EMBL/GenBank/DDBJ whole genome shotgun (WGS) entry which is preliminary data.</text>
</comment>
<feature type="transmembrane region" description="Helical" evidence="5">
    <location>
        <begin position="59"/>
        <end position="75"/>
    </location>
</feature>
<dbReference type="GO" id="GO:0016874">
    <property type="term" value="F:ligase activity"/>
    <property type="evidence" value="ECO:0007669"/>
    <property type="project" value="UniProtKB-KW"/>
</dbReference>
<keyword evidence="7" id="KW-0436">Ligase</keyword>
<dbReference type="Pfam" id="PF04932">
    <property type="entry name" value="Wzy_C"/>
    <property type="match status" value="1"/>
</dbReference>
<feature type="transmembrane region" description="Helical" evidence="5">
    <location>
        <begin position="148"/>
        <end position="170"/>
    </location>
</feature>
<dbReference type="EMBL" id="JACHFW010000032">
    <property type="protein sequence ID" value="MBB5266380.1"/>
    <property type="molecule type" value="Genomic_DNA"/>
</dbReference>
<organism evidence="7 8">
    <name type="scientific">Catenibacillus scindens</name>
    <dbReference type="NCBI Taxonomy" id="673271"/>
    <lineage>
        <taxon>Bacteria</taxon>
        <taxon>Bacillati</taxon>
        <taxon>Bacillota</taxon>
        <taxon>Clostridia</taxon>
        <taxon>Lachnospirales</taxon>
        <taxon>Lachnospiraceae</taxon>
        <taxon>Catenibacillus</taxon>
    </lineage>
</organism>
<keyword evidence="4 5" id="KW-0472">Membrane</keyword>
<dbReference type="GO" id="GO:0016020">
    <property type="term" value="C:membrane"/>
    <property type="evidence" value="ECO:0007669"/>
    <property type="project" value="UniProtKB-SubCell"/>
</dbReference>
<evidence type="ECO:0000256" key="1">
    <source>
        <dbReference type="ARBA" id="ARBA00004141"/>
    </source>
</evidence>
<evidence type="ECO:0000256" key="3">
    <source>
        <dbReference type="ARBA" id="ARBA00022989"/>
    </source>
</evidence>
<evidence type="ECO:0000313" key="7">
    <source>
        <dbReference type="EMBL" id="MBB5266380.1"/>
    </source>
</evidence>
<sequence>MKLNKNEIKYIAFLLPFLLSQTVFVITSSIFADILLAFKLVVFIYFLIRYVLKSRVSVFDTLIFTYFLIWFVSVFLNSSDFLNYIKEVVVILTLVLMVEDARYCNFKAYLNALTCVLFFEFLANLVCAIVFPGGLWSTTSIYGSEATYMFLGLGNQITPMLLLAVMTLLIQFSKHNIRFCIIYAIILLGNLIFMTSATAIVGVTIMTITYIVSNFTKFKEFGKVVFFIIVCIGVGIVIFRVQYLFSFIIENMLGKSLTMSNRTVIWDRALSLIQNSPMIGYGSGTLETVIGDRNAHCFFLQIVIQSGVVGLLCYIGIFYVTLKKCWKRINTVSAKIITSCICGYVVCCMTEVYSQSYLVLLLCFAFLVETIEKEITSS</sequence>
<dbReference type="PANTHER" id="PTHR37422:SF13">
    <property type="entry name" value="LIPOPOLYSACCHARIDE BIOSYNTHESIS PROTEIN PA4999-RELATED"/>
    <property type="match status" value="1"/>
</dbReference>
<feature type="transmembrane region" description="Helical" evidence="5">
    <location>
        <begin position="298"/>
        <end position="322"/>
    </location>
</feature>
<dbReference type="PANTHER" id="PTHR37422">
    <property type="entry name" value="TEICHURONIC ACID BIOSYNTHESIS PROTEIN TUAE"/>
    <property type="match status" value="1"/>
</dbReference>
<dbReference type="InterPro" id="IPR007016">
    <property type="entry name" value="O-antigen_ligase-rel_domated"/>
</dbReference>
<dbReference type="InterPro" id="IPR051533">
    <property type="entry name" value="WaaL-like"/>
</dbReference>
<dbReference type="RefSeq" id="WP_183776773.1">
    <property type="nucleotide sequence ID" value="NZ_JACHFW010000032.1"/>
</dbReference>
<keyword evidence="8" id="KW-1185">Reference proteome</keyword>
<name>A0A7W8M6Q9_9FIRM</name>
<evidence type="ECO:0000256" key="4">
    <source>
        <dbReference type="ARBA" id="ARBA00023136"/>
    </source>
</evidence>
<proteinExistence type="predicted"/>
<keyword evidence="2 5" id="KW-0812">Transmembrane</keyword>
<feature type="domain" description="O-antigen ligase-related" evidence="6">
    <location>
        <begin position="183"/>
        <end position="315"/>
    </location>
</feature>
<accession>A0A7W8M6Q9</accession>
<dbReference type="Proteomes" id="UP000543642">
    <property type="component" value="Unassembled WGS sequence"/>
</dbReference>
<feature type="transmembrane region" description="Helical" evidence="5">
    <location>
        <begin position="329"/>
        <end position="346"/>
    </location>
</feature>
<feature type="transmembrane region" description="Helical" evidence="5">
    <location>
        <begin position="12"/>
        <end position="30"/>
    </location>
</feature>
<comment type="subcellular location">
    <subcellularLocation>
        <location evidence="1">Membrane</location>
        <topology evidence="1">Multi-pass membrane protein</topology>
    </subcellularLocation>
</comment>
<feature type="transmembrane region" description="Helical" evidence="5">
    <location>
        <begin position="36"/>
        <end position="52"/>
    </location>
</feature>